<dbReference type="Gene3D" id="1.25.40.10">
    <property type="entry name" value="Tetratricopeptide repeat domain"/>
    <property type="match status" value="1"/>
</dbReference>
<dbReference type="EMBL" id="RDQH01000332">
    <property type="protein sequence ID" value="RXH96354.1"/>
    <property type="molecule type" value="Genomic_DNA"/>
</dbReference>
<evidence type="ECO:0000256" key="1">
    <source>
        <dbReference type="ARBA" id="ARBA00022737"/>
    </source>
</evidence>
<protein>
    <recommendedName>
        <fullName evidence="4">Pentatricopeptide repeat-containing protein</fullName>
    </recommendedName>
</protein>
<dbReference type="PANTHER" id="PTHR47926">
    <property type="entry name" value="PENTATRICOPEPTIDE REPEAT-CONTAINING PROTEIN"/>
    <property type="match status" value="1"/>
</dbReference>
<evidence type="ECO:0000313" key="2">
    <source>
        <dbReference type="EMBL" id="RXH96354.1"/>
    </source>
</evidence>
<dbReference type="InterPro" id="IPR011990">
    <property type="entry name" value="TPR-like_helical_dom_sf"/>
</dbReference>
<dbReference type="GO" id="GO:0003723">
    <property type="term" value="F:RNA binding"/>
    <property type="evidence" value="ECO:0007669"/>
    <property type="project" value="InterPro"/>
</dbReference>
<comment type="caution">
    <text evidence="2">The sequence shown here is derived from an EMBL/GenBank/DDBJ whole genome shotgun (WGS) entry which is preliminary data.</text>
</comment>
<keyword evidence="3" id="KW-1185">Reference proteome</keyword>
<dbReference type="InterPro" id="IPR002885">
    <property type="entry name" value="PPR_rpt"/>
</dbReference>
<dbReference type="AlphaFoldDB" id="A0A498JR83"/>
<proteinExistence type="predicted"/>
<evidence type="ECO:0000313" key="3">
    <source>
        <dbReference type="Proteomes" id="UP000290289"/>
    </source>
</evidence>
<dbReference type="Pfam" id="PF01535">
    <property type="entry name" value="PPR"/>
    <property type="match status" value="2"/>
</dbReference>
<name>A0A498JR83_MALDO</name>
<gene>
    <name evidence="2" type="ORF">DVH24_008858</name>
</gene>
<sequence>MDQRTEHVSNALIDMYAKCGSMTRAKVVFDKEPLLAFQRVCAGKVEPNSVAFIGVLPACDRVGLFDEGLCKSYHIKLTIEHCGCVIDMYAGAGRLEEACKFVKSKPVEPNAVVWRLLISACRVHGDFDGELCLLSGFTELKTPRGAEGHTWIPPLMAVPSTDHMKIQFSGLFQPQLNSYADYSRATTTPV</sequence>
<evidence type="ECO:0008006" key="4">
    <source>
        <dbReference type="Google" id="ProtNLM"/>
    </source>
</evidence>
<dbReference type="Proteomes" id="UP000290289">
    <property type="component" value="Chromosome 6"/>
</dbReference>
<reference evidence="2 3" key="1">
    <citation type="submission" date="2018-10" db="EMBL/GenBank/DDBJ databases">
        <title>A high-quality apple genome assembly.</title>
        <authorList>
            <person name="Hu J."/>
        </authorList>
    </citation>
    <scope>NUCLEOTIDE SEQUENCE [LARGE SCALE GENOMIC DNA]</scope>
    <source>
        <strain evidence="3">cv. HFTH1</strain>
        <tissue evidence="2">Young leaf</tissue>
    </source>
</reference>
<keyword evidence="1" id="KW-0677">Repeat</keyword>
<dbReference type="InterPro" id="IPR046960">
    <property type="entry name" value="PPR_At4g14850-like_plant"/>
</dbReference>
<accession>A0A498JR83</accession>
<organism evidence="2 3">
    <name type="scientific">Malus domestica</name>
    <name type="common">Apple</name>
    <name type="synonym">Pyrus malus</name>
    <dbReference type="NCBI Taxonomy" id="3750"/>
    <lineage>
        <taxon>Eukaryota</taxon>
        <taxon>Viridiplantae</taxon>
        <taxon>Streptophyta</taxon>
        <taxon>Embryophyta</taxon>
        <taxon>Tracheophyta</taxon>
        <taxon>Spermatophyta</taxon>
        <taxon>Magnoliopsida</taxon>
        <taxon>eudicotyledons</taxon>
        <taxon>Gunneridae</taxon>
        <taxon>Pentapetalae</taxon>
        <taxon>rosids</taxon>
        <taxon>fabids</taxon>
        <taxon>Rosales</taxon>
        <taxon>Rosaceae</taxon>
        <taxon>Amygdaloideae</taxon>
        <taxon>Maleae</taxon>
        <taxon>Malus</taxon>
    </lineage>
</organism>
<dbReference type="GO" id="GO:0009451">
    <property type="term" value="P:RNA modification"/>
    <property type="evidence" value="ECO:0007669"/>
    <property type="project" value="InterPro"/>
</dbReference>